<protein>
    <submittedName>
        <fullName evidence="2">Uncharacterized protein</fullName>
    </submittedName>
</protein>
<keyword evidence="1" id="KW-0812">Transmembrane</keyword>
<gene>
    <name evidence="2" type="ORF">N7493_001901</name>
</gene>
<evidence type="ECO:0000313" key="2">
    <source>
        <dbReference type="EMBL" id="KAJ5738746.1"/>
    </source>
</evidence>
<proteinExistence type="predicted"/>
<sequence>MAPITLTEAGHTMSTLVKRTSGSDYSLYIFAIIAGCVGISLIGFGLYTMYHGVDGTGLRDIPYEQRRYMREVRARNLNGFAITAKRPDLIIPIEELRE</sequence>
<reference evidence="2" key="2">
    <citation type="submission" date="2023-01" db="EMBL/GenBank/DDBJ databases">
        <authorList>
            <person name="Petersen C."/>
        </authorList>
    </citation>
    <scope>NUCLEOTIDE SEQUENCE</scope>
    <source>
        <strain evidence="2">IBT 17514</strain>
    </source>
</reference>
<reference evidence="2" key="1">
    <citation type="journal article" date="2023" name="IMA Fungus">
        <title>Comparative genomic study of the Penicillium genus elucidates a diverse pangenome and 15 lateral gene transfer events.</title>
        <authorList>
            <person name="Petersen C."/>
            <person name="Sorensen T."/>
            <person name="Nielsen M.R."/>
            <person name="Sondergaard T.E."/>
            <person name="Sorensen J.L."/>
            <person name="Fitzpatrick D.A."/>
            <person name="Frisvad J.C."/>
            <person name="Nielsen K.L."/>
        </authorList>
    </citation>
    <scope>NUCLEOTIDE SEQUENCE</scope>
    <source>
        <strain evidence="2">IBT 17514</strain>
    </source>
</reference>
<dbReference type="AlphaFoldDB" id="A0AAD6HV95"/>
<dbReference type="Proteomes" id="UP001215712">
    <property type="component" value="Unassembled WGS sequence"/>
</dbReference>
<accession>A0AAD6HV95</accession>
<keyword evidence="3" id="KW-1185">Reference proteome</keyword>
<keyword evidence="1" id="KW-0472">Membrane</keyword>
<dbReference type="EMBL" id="JAQJAN010000002">
    <property type="protein sequence ID" value="KAJ5738746.1"/>
    <property type="molecule type" value="Genomic_DNA"/>
</dbReference>
<organism evidence="2 3">
    <name type="scientific">Penicillium malachiteum</name>
    <dbReference type="NCBI Taxonomy" id="1324776"/>
    <lineage>
        <taxon>Eukaryota</taxon>
        <taxon>Fungi</taxon>
        <taxon>Dikarya</taxon>
        <taxon>Ascomycota</taxon>
        <taxon>Pezizomycotina</taxon>
        <taxon>Eurotiomycetes</taxon>
        <taxon>Eurotiomycetidae</taxon>
        <taxon>Eurotiales</taxon>
        <taxon>Aspergillaceae</taxon>
        <taxon>Penicillium</taxon>
    </lineage>
</organism>
<comment type="caution">
    <text evidence="2">The sequence shown here is derived from an EMBL/GenBank/DDBJ whole genome shotgun (WGS) entry which is preliminary data.</text>
</comment>
<keyword evidence="1" id="KW-1133">Transmembrane helix</keyword>
<name>A0AAD6HV95_9EURO</name>
<evidence type="ECO:0000313" key="3">
    <source>
        <dbReference type="Proteomes" id="UP001215712"/>
    </source>
</evidence>
<feature type="transmembrane region" description="Helical" evidence="1">
    <location>
        <begin position="25"/>
        <end position="50"/>
    </location>
</feature>
<evidence type="ECO:0000256" key="1">
    <source>
        <dbReference type="SAM" id="Phobius"/>
    </source>
</evidence>